<sequence>MPQMFPMNWWLLSLLPLTLTMLNLINMTFNKSLSSEKHLSKKNIKKTLNWKW</sequence>
<keyword evidence="2" id="KW-0496">Mitochondrion</keyword>
<accession>B2CKY6</accession>
<reference evidence="2" key="1">
    <citation type="journal article" date="2008" name="Mol. Biol. Evol.">
        <title>Parallel evolution of truncated transfer RNA genes in arachnid mitochondrial genomes.</title>
        <authorList>
            <person name="Masta S.E."/>
            <person name="Boore J.L."/>
        </authorList>
    </citation>
    <scope>NUCLEOTIDE SEQUENCE</scope>
</reference>
<organism evidence="2">
    <name type="scientific">Phalangium opilio</name>
    <name type="common">Brown Daddy-long-legs</name>
    <dbReference type="NCBI Taxonomy" id="118624"/>
    <lineage>
        <taxon>Eukaryota</taxon>
        <taxon>Metazoa</taxon>
        <taxon>Ecdysozoa</taxon>
        <taxon>Arthropoda</taxon>
        <taxon>Chelicerata</taxon>
        <taxon>Arachnida</taxon>
        <taxon>Opiliones</taxon>
        <taxon>Palpatores</taxon>
        <taxon>Phalangioidea</taxon>
        <taxon>Phalangiidae</taxon>
        <taxon>Phalangium</taxon>
    </lineage>
</organism>
<dbReference type="EMBL" id="EU523757">
    <property type="protein sequence ID" value="ACA66081.1"/>
    <property type="molecule type" value="Genomic_DNA"/>
</dbReference>
<dbReference type="RefSeq" id="YP_001936227.1">
    <property type="nucleotide sequence ID" value="NC_010766.1"/>
</dbReference>
<geneLocation type="mitochondrion" evidence="2"/>
<dbReference type="CTD" id="4509"/>
<name>B2CKY6_PHAOP</name>
<keyword evidence="1" id="KW-0732">Signal</keyword>
<protein>
    <submittedName>
        <fullName evidence="2">ATP synthase subunit 8</fullName>
    </submittedName>
</protein>
<feature type="chain" id="PRO_5002776722" evidence="1">
    <location>
        <begin position="21"/>
        <end position="52"/>
    </location>
</feature>
<dbReference type="AlphaFoldDB" id="B2CKY6"/>
<proteinExistence type="predicted"/>
<evidence type="ECO:0000313" key="2">
    <source>
        <dbReference type="EMBL" id="ACA66081.1"/>
    </source>
</evidence>
<feature type="signal peptide" evidence="1">
    <location>
        <begin position="1"/>
        <end position="20"/>
    </location>
</feature>
<gene>
    <name evidence="2" type="primary">ATP8</name>
</gene>
<evidence type="ECO:0000256" key="1">
    <source>
        <dbReference type="SAM" id="SignalP"/>
    </source>
</evidence>
<dbReference type="GeneID" id="6335911"/>